<keyword evidence="1" id="KW-0472">Membrane</keyword>
<evidence type="ECO:0000256" key="1">
    <source>
        <dbReference type="SAM" id="Phobius"/>
    </source>
</evidence>
<gene>
    <name evidence="3" type="ORF">CBY09_01405</name>
</gene>
<dbReference type="Pfam" id="PF13681">
    <property type="entry name" value="PilX"/>
    <property type="match status" value="1"/>
</dbReference>
<proteinExistence type="predicted"/>
<keyword evidence="1" id="KW-0812">Transmembrane</keyword>
<feature type="domain" description="PilX/PilW C-terminal" evidence="2">
    <location>
        <begin position="146"/>
        <end position="262"/>
    </location>
</feature>
<feature type="transmembrane region" description="Helical" evidence="1">
    <location>
        <begin position="20"/>
        <end position="39"/>
    </location>
</feature>
<dbReference type="InterPro" id="IPR025205">
    <property type="entry name" value="PilX/PilW_C"/>
</dbReference>
<protein>
    <recommendedName>
        <fullName evidence="2">PilX/PilW C-terminal domain-containing protein</fullName>
    </recommendedName>
</protein>
<evidence type="ECO:0000313" key="3">
    <source>
        <dbReference type="EMBL" id="OYD52317.1"/>
    </source>
</evidence>
<dbReference type="AlphaFoldDB" id="A0A235EUQ9"/>
<name>A0A235EUQ9_9BURK</name>
<evidence type="ECO:0000313" key="4">
    <source>
        <dbReference type="Proteomes" id="UP000215441"/>
    </source>
</evidence>
<dbReference type="EMBL" id="NOIG01000001">
    <property type="protein sequence ID" value="OYD52317.1"/>
    <property type="molecule type" value="Genomic_DNA"/>
</dbReference>
<keyword evidence="4" id="KW-1185">Reference proteome</keyword>
<dbReference type="Proteomes" id="UP000215441">
    <property type="component" value="Unassembled WGS sequence"/>
</dbReference>
<comment type="caution">
    <text evidence="3">The sequence shown here is derived from an EMBL/GenBank/DDBJ whole genome shotgun (WGS) entry which is preliminary data.</text>
</comment>
<sequence length="271" mass="28956">MHTTATLKPSARRYRQSGMALYVVIVFVLLSMLLALWAARSALFNEILVGNDADYRRTFEAAQAMLQDAEFDIRGVQPNGGACTRTAGNSDICRPPPAPAVPASGATPAVPATIGADVYFDFETKDLGNMLATVRALSPNSSGCYKGICPKRGDPQDFWNDSTAMAAMIATNVGARYGQFTGVSAAATANPVLAETTAGRGAWYWVEILPYLDPNVSLLSGMPPGANVERFAPMRTKLFVYRITAIARGNKPGSEVVLQSTLSLQDPNNSK</sequence>
<reference evidence="3 4" key="1">
    <citation type="submission" date="2017-07" db="EMBL/GenBank/DDBJ databases">
        <title>Acidovorax KNDSW TSA 6 genome sequence and assembly.</title>
        <authorList>
            <person name="Mayilraj S."/>
        </authorList>
    </citation>
    <scope>NUCLEOTIDE SEQUENCE [LARGE SCALE GENOMIC DNA]</scope>
    <source>
        <strain evidence="3 4">KNDSW-TSA6</strain>
    </source>
</reference>
<dbReference type="OrthoDB" id="8793903at2"/>
<evidence type="ECO:0000259" key="2">
    <source>
        <dbReference type="Pfam" id="PF13681"/>
    </source>
</evidence>
<accession>A0A235EUQ9</accession>
<keyword evidence="1" id="KW-1133">Transmembrane helix</keyword>
<organism evidence="3 4">
    <name type="scientific">Acidovorax kalamii</name>
    <dbReference type="NCBI Taxonomy" id="2004485"/>
    <lineage>
        <taxon>Bacteria</taxon>
        <taxon>Pseudomonadati</taxon>
        <taxon>Pseudomonadota</taxon>
        <taxon>Betaproteobacteria</taxon>
        <taxon>Burkholderiales</taxon>
        <taxon>Comamonadaceae</taxon>
        <taxon>Acidovorax</taxon>
    </lineage>
</organism>